<dbReference type="EMBL" id="RDRB01000004">
    <property type="protein sequence ID" value="ROU02389.1"/>
    <property type="molecule type" value="Genomic_DNA"/>
</dbReference>
<dbReference type="AlphaFoldDB" id="A0A3N2R4G8"/>
<evidence type="ECO:0000256" key="1">
    <source>
        <dbReference type="SAM" id="MobiDB-lite"/>
    </source>
</evidence>
<evidence type="ECO:0000313" key="2">
    <source>
        <dbReference type="EMBL" id="ROU02389.1"/>
    </source>
</evidence>
<accession>A0A3N2R4G8</accession>
<proteinExistence type="predicted"/>
<dbReference type="Proteomes" id="UP000268016">
    <property type="component" value="Unassembled WGS sequence"/>
</dbReference>
<reference evidence="2 3" key="1">
    <citation type="submission" date="2018-10" db="EMBL/GenBank/DDBJ databases">
        <title>Histidinibacterium lentulum gen. nov., sp. nov., a marine bacterium from the culture broth of Picochlorum sp. 122.</title>
        <authorList>
            <person name="Wang G."/>
        </authorList>
    </citation>
    <scope>NUCLEOTIDE SEQUENCE [LARGE SCALE GENOMIC DNA]</scope>
    <source>
        <strain evidence="2 3">B17</strain>
    </source>
</reference>
<feature type="region of interest" description="Disordered" evidence="1">
    <location>
        <begin position="59"/>
        <end position="111"/>
    </location>
</feature>
<name>A0A3N2R4G8_9RHOB</name>
<comment type="caution">
    <text evidence="2">The sequence shown here is derived from an EMBL/GenBank/DDBJ whole genome shotgun (WGS) entry which is preliminary data.</text>
</comment>
<gene>
    <name evidence="2" type="ORF">EAT49_08580</name>
</gene>
<organism evidence="2 3">
    <name type="scientific">Histidinibacterium lentulum</name>
    <dbReference type="NCBI Taxonomy" id="2480588"/>
    <lineage>
        <taxon>Bacteria</taxon>
        <taxon>Pseudomonadati</taxon>
        <taxon>Pseudomonadota</taxon>
        <taxon>Alphaproteobacteria</taxon>
        <taxon>Rhodobacterales</taxon>
        <taxon>Paracoccaceae</taxon>
        <taxon>Histidinibacterium</taxon>
    </lineage>
</organism>
<evidence type="ECO:0000313" key="3">
    <source>
        <dbReference type="Proteomes" id="UP000268016"/>
    </source>
</evidence>
<protein>
    <submittedName>
        <fullName evidence="2">Uncharacterized protein</fullName>
    </submittedName>
</protein>
<keyword evidence="3" id="KW-1185">Reference proteome</keyword>
<feature type="compositionally biased region" description="Low complexity" evidence="1">
    <location>
        <begin position="101"/>
        <end position="111"/>
    </location>
</feature>
<sequence>MVAHEVLASLEVRAGEHPRQIHARQCRPFVAQHSHFDPAGAQVAGGACLDHRGLRAGEAGQTLRQIAGRRGGGGRRREDEDQEARGNQLSHGRPLGRKSRSGLSGPLSRSG</sequence>